<evidence type="ECO:0000313" key="2">
    <source>
        <dbReference type="Proteomes" id="UP000003922"/>
    </source>
</evidence>
<organism evidence="1 2">
    <name type="scientific">Crocosphaera watsonii WH 8501</name>
    <dbReference type="NCBI Taxonomy" id="165597"/>
    <lineage>
        <taxon>Bacteria</taxon>
        <taxon>Bacillati</taxon>
        <taxon>Cyanobacteriota</taxon>
        <taxon>Cyanophyceae</taxon>
        <taxon>Oscillatoriophycideae</taxon>
        <taxon>Chroococcales</taxon>
        <taxon>Aphanothecaceae</taxon>
        <taxon>Crocosphaera</taxon>
    </lineage>
</organism>
<sequence length="92" mass="11086">MMNISKLKWIKNVKHQDNHQYWAYLPETMQIVEAKIFCLNWRDIKQKSNAQKPSKGDLMILLQRAKVTHIVEFLDDEVYDNSLDEWSIYRVC</sequence>
<name>Q4BXU8_CROWT</name>
<dbReference type="AlphaFoldDB" id="Q4BXU8"/>
<accession>Q4BXU8</accession>
<gene>
    <name evidence="1" type="ORF">CwatDRAFT_2031</name>
</gene>
<dbReference type="OrthoDB" id="574596at2"/>
<proteinExistence type="predicted"/>
<dbReference type="EMBL" id="AADV02000120">
    <property type="protein sequence ID" value="EAM48737.1"/>
    <property type="molecule type" value="Genomic_DNA"/>
</dbReference>
<reference evidence="1" key="2">
    <citation type="submission" date="2005-06" db="EMBL/GenBank/DDBJ databases">
        <title>Sequencing of the draft genome and assembly of Crocosphaera watsonii WH 8501.</title>
        <authorList>
            <consortium name="US DOE Joint Genome Institute (JGI-PGF)"/>
            <person name="Copeland A."/>
            <person name="Lucas S."/>
            <person name="Lapidus A."/>
            <person name="Barry K."/>
            <person name="Detter C."/>
            <person name="Glavina T."/>
            <person name="Hammon N."/>
            <person name="Israni S."/>
            <person name="Pitluck S."/>
            <person name="Richardson P."/>
        </authorList>
    </citation>
    <scope>NUCLEOTIDE SEQUENCE [LARGE SCALE GENOMIC DNA]</scope>
    <source>
        <strain evidence="1">WH 8501</strain>
    </source>
</reference>
<keyword evidence="2" id="KW-1185">Reference proteome</keyword>
<dbReference type="Proteomes" id="UP000003922">
    <property type="component" value="Unassembled WGS sequence"/>
</dbReference>
<reference evidence="1" key="3">
    <citation type="submission" date="2016-12" db="EMBL/GenBank/DDBJ databases">
        <title>Annotation of the draft genome assembly of Crocosphaera watsonii WH 8501.</title>
        <authorList>
            <consortium name="US DOE Joint Genome Institute (JGI-ORNL)"/>
            <person name="Larimer F."/>
            <person name="Land M."/>
        </authorList>
    </citation>
    <scope>NUCLEOTIDE SEQUENCE</scope>
    <source>
        <strain evidence="1">WH 8501</strain>
    </source>
</reference>
<dbReference type="KEGG" id="cwa:CwatDRAFT_2031"/>
<evidence type="ECO:0000313" key="1">
    <source>
        <dbReference type="EMBL" id="EAM48737.1"/>
    </source>
</evidence>
<comment type="caution">
    <text evidence="1">The sequence shown here is derived from an EMBL/GenBank/DDBJ whole genome shotgun (WGS) entry which is preliminary data.</text>
</comment>
<dbReference type="RefSeq" id="WP_007307506.1">
    <property type="nucleotide sequence ID" value="NZ_AADV02000120.1"/>
</dbReference>
<reference evidence="1" key="1">
    <citation type="submission" date="2004-02" db="EMBL/GenBank/DDBJ databases">
        <authorList>
            <consortium name="DOE Joint Genome Institute"/>
        </authorList>
    </citation>
    <scope>NUCLEOTIDE SEQUENCE [LARGE SCALE GENOMIC DNA]</scope>
    <source>
        <strain evidence="1">WH 8501</strain>
    </source>
</reference>
<protein>
    <submittedName>
        <fullName evidence="1">Uncharacterized protein</fullName>
    </submittedName>
</protein>